<evidence type="ECO:0000256" key="3">
    <source>
        <dbReference type="ARBA" id="ARBA00022448"/>
    </source>
</evidence>
<dbReference type="Proteomes" id="UP000199071">
    <property type="component" value="Unassembled WGS sequence"/>
</dbReference>
<dbReference type="AlphaFoldDB" id="A0A1G6C7Q2"/>
<name>A0A1G6C7Q2_9HYPH</name>
<dbReference type="GO" id="GO:0046933">
    <property type="term" value="F:proton-transporting ATP synthase activity, rotational mechanism"/>
    <property type="evidence" value="ECO:0007669"/>
    <property type="project" value="UniProtKB-UniRule"/>
</dbReference>
<keyword evidence="9 15" id="KW-0406">Ion transport</keyword>
<evidence type="ECO:0000256" key="11">
    <source>
        <dbReference type="ARBA" id="ARBA00023310"/>
    </source>
</evidence>
<organism evidence="17 18">
    <name type="scientific">Bauldia litoralis</name>
    <dbReference type="NCBI Taxonomy" id="665467"/>
    <lineage>
        <taxon>Bacteria</taxon>
        <taxon>Pseudomonadati</taxon>
        <taxon>Pseudomonadota</taxon>
        <taxon>Alphaproteobacteria</taxon>
        <taxon>Hyphomicrobiales</taxon>
        <taxon>Kaistiaceae</taxon>
        <taxon>Bauldia</taxon>
    </lineage>
</organism>
<dbReference type="GO" id="GO:0045259">
    <property type="term" value="C:proton-transporting ATP synthase complex"/>
    <property type="evidence" value="ECO:0007669"/>
    <property type="project" value="UniProtKB-KW"/>
</dbReference>
<comment type="function">
    <text evidence="12 15">F(1)F(0) ATP synthase produces ATP from ADP in the presence of a proton or sodium gradient. F-type ATPases consist of two structural domains, F(1) containing the extramembraneous catalytic core and F(0) containing the membrane proton channel, linked together by a central stalk and a peripheral stalk. During catalysis, ATP synthesis in the catalytic domain of F(1) is coupled via a rotary mechanism of the central stalk subunits to proton translocation.</text>
</comment>
<keyword evidence="5 15" id="KW-0138">CF(0)</keyword>
<proteinExistence type="inferred from homology"/>
<evidence type="ECO:0000256" key="14">
    <source>
        <dbReference type="ARBA" id="ARBA00025830"/>
    </source>
</evidence>
<evidence type="ECO:0000256" key="6">
    <source>
        <dbReference type="ARBA" id="ARBA00022692"/>
    </source>
</evidence>
<evidence type="ECO:0000313" key="18">
    <source>
        <dbReference type="Proteomes" id="UP000199071"/>
    </source>
</evidence>
<evidence type="ECO:0000256" key="2">
    <source>
        <dbReference type="ARBA" id="ARBA00005513"/>
    </source>
</evidence>
<dbReference type="Gene3D" id="6.10.250.1580">
    <property type="match status" value="1"/>
</dbReference>
<evidence type="ECO:0000256" key="8">
    <source>
        <dbReference type="ARBA" id="ARBA00022989"/>
    </source>
</evidence>
<dbReference type="InterPro" id="IPR002146">
    <property type="entry name" value="ATP_synth_b/b'su_bac/chlpt"/>
</dbReference>
<dbReference type="STRING" id="665467.SAMN02982931_02163"/>
<dbReference type="InterPro" id="IPR050059">
    <property type="entry name" value="ATP_synthase_B_chain"/>
</dbReference>
<reference evidence="17 18" key="1">
    <citation type="submission" date="2016-10" db="EMBL/GenBank/DDBJ databases">
        <authorList>
            <person name="de Groot N.N."/>
        </authorList>
    </citation>
    <scope>NUCLEOTIDE SEQUENCE [LARGE SCALE GENOMIC DNA]</scope>
    <source>
        <strain evidence="17 18">ATCC 35022</strain>
    </source>
</reference>
<evidence type="ECO:0000256" key="7">
    <source>
        <dbReference type="ARBA" id="ARBA00022781"/>
    </source>
</evidence>
<feature type="transmembrane region" description="Helical" evidence="15">
    <location>
        <begin position="37"/>
        <end position="55"/>
    </location>
</feature>
<evidence type="ECO:0000256" key="4">
    <source>
        <dbReference type="ARBA" id="ARBA00022475"/>
    </source>
</evidence>
<evidence type="ECO:0000256" key="10">
    <source>
        <dbReference type="ARBA" id="ARBA00023136"/>
    </source>
</evidence>
<dbReference type="GO" id="GO:0005886">
    <property type="term" value="C:plasma membrane"/>
    <property type="evidence" value="ECO:0007669"/>
    <property type="project" value="UniProtKB-SubCell"/>
</dbReference>
<dbReference type="PANTHER" id="PTHR33445">
    <property type="entry name" value="ATP SYNTHASE SUBUNIT B', CHLOROPLASTIC"/>
    <property type="match status" value="1"/>
</dbReference>
<dbReference type="PANTHER" id="PTHR33445:SF1">
    <property type="entry name" value="ATP SYNTHASE SUBUNIT B"/>
    <property type="match status" value="1"/>
</dbReference>
<evidence type="ECO:0000256" key="13">
    <source>
        <dbReference type="ARBA" id="ARBA00025614"/>
    </source>
</evidence>
<evidence type="ECO:0000256" key="12">
    <source>
        <dbReference type="ARBA" id="ARBA00025198"/>
    </source>
</evidence>
<comment type="function">
    <text evidence="13">Component of the F(0) channel, it forms part of the peripheral stalk, linking F(1) to F(0). The b'-subunit is a diverged and duplicated form of b found in plants and photosynthetic bacteria.</text>
</comment>
<evidence type="ECO:0000256" key="16">
    <source>
        <dbReference type="RuleBase" id="RU003848"/>
    </source>
</evidence>
<keyword evidence="7 15" id="KW-0375">Hydrogen ion transport</keyword>
<gene>
    <name evidence="15" type="primary">atpF</name>
    <name evidence="17" type="ORF">SAMN02982931_02163</name>
</gene>
<comment type="subcellular location">
    <subcellularLocation>
        <location evidence="1">Cell inner membrane</location>
        <topology evidence="1">Single-pass membrane protein</topology>
    </subcellularLocation>
    <subcellularLocation>
        <location evidence="15">Cell membrane</location>
        <topology evidence="15">Single-pass membrane protein</topology>
    </subcellularLocation>
</comment>
<dbReference type="HAMAP" id="MF_01398">
    <property type="entry name" value="ATP_synth_b_bprime"/>
    <property type="match status" value="1"/>
</dbReference>
<keyword evidence="8 15" id="KW-1133">Transmembrane helix</keyword>
<keyword evidence="11 15" id="KW-0066">ATP synthesis</keyword>
<dbReference type="NCBIfam" id="NF006612">
    <property type="entry name" value="PRK09174.1"/>
    <property type="match status" value="1"/>
</dbReference>
<dbReference type="RefSeq" id="WP_090876449.1">
    <property type="nucleotide sequence ID" value="NZ_FMXQ01000004.1"/>
</dbReference>
<protein>
    <recommendedName>
        <fullName evidence="15">ATP synthase subunit b</fullName>
    </recommendedName>
    <alternativeName>
        <fullName evidence="15">ATP synthase F(0) sector subunit b</fullName>
    </alternativeName>
    <alternativeName>
        <fullName evidence="15">ATPase subunit I</fullName>
    </alternativeName>
    <alternativeName>
        <fullName evidence="15">F-type ATPase subunit b</fullName>
        <shortName evidence="15">F-ATPase subunit b</shortName>
    </alternativeName>
</protein>
<dbReference type="CDD" id="cd06503">
    <property type="entry name" value="ATP-synt_Fo_b"/>
    <property type="match status" value="1"/>
</dbReference>
<keyword evidence="6 15" id="KW-0812">Transmembrane</keyword>
<evidence type="ECO:0000313" key="17">
    <source>
        <dbReference type="EMBL" id="SDB28913.1"/>
    </source>
</evidence>
<evidence type="ECO:0000256" key="5">
    <source>
        <dbReference type="ARBA" id="ARBA00022547"/>
    </source>
</evidence>
<dbReference type="OrthoDB" id="9805716at2"/>
<accession>A0A1G6C7Q2</accession>
<keyword evidence="10 15" id="KW-0472">Membrane</keyword>
<keyword evidence="3 15" id="KW-0813">Transport</keyword>
<dbReference type="EMBL" id="FMXQ01000004">
    <property type="protein sequence ID" value="SDB28913.1"/>
    <property type="molecule type" value="Genomic_DNA"/>
</dbReference>
<evidence type="ECO:0000256" key="1">
    <source>
        <dbReference type="ARBA" id="ARBA00004377"/>
    </source>
</evidence>
<dbReference type="GO" id="GO:0046961">
    <property type="term" value="F:proton-transporting ATPase activity, rotational mechanism"/>
    <property type="evidence" value="ECO:0007669"/>
    <property type="project" value="TreeGrafter"/>
</dbReference>
<evidence type="ECO:0000256" key="9">
    <source>
        <dbReference type="ARBA" id="ARBA00023065"/>
    </source>
</evidence>
<dbReference type="Pfam" id="PF00430">
    <property type="entry name" value="ATP-synt_B"/>
    <property type="match status" value="1"/>
</dbReference>
<comment type="similarity">
    <text evidence="2 15 16">Belongs to the ATPase B chain family.</text>
</comment>
<comment type="subunit">
    <text evidence="14 15">F-type ATPases have 2 components, F(1) - the catalytic core - and F(0) - the membrane proton channel. F(1) has five subunits: alpha(3), beta(3), gamma(1), delta(1), epsilon(1). F(0) has three main subunits: a(1), b(2) and c(10-14). The alpha and beta chains form an alternating ring which encloses part of the gamma chain. F(1) is attached to F(0) by a central stalk formed by the gamma and epsilon chains, while a peripheral stalk is formed by the delta and b chains.</text>
</comment>
<sequence>MAVDQPVEGEPFVTTDGTIHETPAEHKVFPPFDATTYASQLLWFAITFVLLYYLMAKVAIPRIGGILEGRRDRIAADLDQAERLKGESEDAEAAYEKALAEARGRASSIADTAREGAKSKAEAQRVEVEASLAGKLADAESRIAEIKNQALAEVGTIAGEAADAVVNSLIEANVSAEEVKEAVADVIAARNANA</sequence>
<keyword evidence="4 15" id="KW-1003">Cell membrane</keyword>
<keyword evidence="18" id="KW-1185">Reference proteome</keyword>
<evidence type="ECO:0000256" key="15">
    <source>
        <dbReference type="HAMAP-Rule" id="MF_01398"/>
    </source>
</evidence>